<dbReference type="GO" id="GO:0005524">
    <property type="term" value="F:ATP binding"/>
    <property type="evidence" value="ECO:0007669"/>
    <property type="project" value="UniProtKB-KW"/>
</dbReference>
<feature type="domain" description="Helicase ATP-binding" evidence="9">
    <location>
        <begin position="428"/>
        <end position="607"/>
    </location>
</feature>
<dbReference type="Proteomes" id="UP000694845">
    <property type="component" value="Unplaced"/>
</dbReference>
<evidence type="ECO:0000259" key="9">
    <source>
        <dbReference type="PROSITE" id="PS51192"/>
    </source>
</evidence>
<sequence>MCCCRLMCSLDIFAGKSRKIRGESSILQHSNIQTNKMFVPRAVKHKPATKPVKSRPQAKAEYPANTAGQTQRDQESDSVPTDSQGGAGQESAGSHVLRRDAPETTAPFISEKGAQKLTEDNTKNEIVLFCQNTGNGSESPLLVLEGTSKEPENRTSSTSSGATSLETDTACLQQADETCTTDSVTEAEKVKLKEDRKGETDIGVRSGISSHLLLDIAEIRRSVDRIKRGGGLKAVCKDTGDDVTEDATDTEDEKDETEDSDCEDHNQEVTEEGQEEVVSYSKNQRWPVSDEEPVCVMCGRYGAYICDQTEADVCSRECKARNLARLGLTAGLNQLAAPGEDSQPEMSPADTPMEEEPIGYIYKEHDEVSDLTKEQVQEIRAQVELFVEGVDVPRPIIEFSHLGAPKKMGSNLASVGYNTPTPVQMQVIPAALRWRDMMVCAQTSSGKTAAFLVPTILQIFNIMCFRDSTDEKGPLGLILSPSRELAMQIEEQAKELMQGLPNMRTALVVGGVPLPTQLHRLKQDIQLVIATPGRILDVLGRDGVSLAAIKVVVIDEVDTMLHKGFQQQVIEVIDHLPESHQTMLFSATIPPSIEKMATSLLRSPLYISVGKPNTPCTSVRQIVMWVEEPAKKKNLFAILQDPKHYRPPLVVFVDSKIGAGLLSLAIHKMCDIHAVSLHGDRPQSERTETLRGFREGEYPVLVCTAVLGRGIDLPGVKMVVNFDMPTSVEEYIHQIGRTGRLGSRGTAITFINNGSKNLFLEFVNTLRPLGVPLPPQLTNSTHLRYQQLGHQSWKEARQRRKERKDEEHHVAGRYGNASYFSYKRRKQEASAVGELLRKRKHKKGPR</sequence>
<dbReference type="InterPro" id="IPR014014">
    <property type="entry name" value="RNA_helicase_DEAD_Q_motif"/>
</dbReference>
<protein>
    <recommendedName>
        <fullName evidence="2">RNA helicase</fullName>
        <ecNumber evidence="2">3.6.4.13</ecNumber>
    </recommendedName>
</protein>
<keyword evidence="5 13" id="KW-0347">Helicase</keyword>
<dbReference type="GO" id="GO:0003724">
    <property type="term" value="F:RNA helicase activity"/>
    <property type="evidence" value="ECO:0007669"/>
    <property type="project" value="UniProtKB-EC"/>
</dbReference>
<dbReference type="InterPro" id="IPR050079">
    <property type="entry name" value="DEAD_box_RNA_helicase"/>
</dbReference>
<evidence type="ECO:0000256" key="7">
    <source>
        <dbReference type="PROSITE-ProRule" id="PRU00552"/>
    </source>
</evidence>
<dbReference type="PROSITE" id="PS51195">
    <property type="entry name" value="Q_MOTIF"/>
    <property type="match status" value="1"/>
</dbReference>
<dbReference type="InterPro" id="IPR007529">
    <property type="entry name" value="Znf_HIT"/>
</dbReference>
<organism evidence="12 13">
    <name type="scientific">Acanthaster planci</name>
    <name type="common">Crown-of-thorns starfish</name>
    <dbReference type="NCBI Taxonomy" id="133434"/>
    <lineage>
        <taxon>Eukaryota</taxon>
        <taxon>Metazoa</taxon>
        <taxon>Echinodermata</taxon>
        <taxon>Eleutherozoa</taxon>
        <taxon>Asterozoa</taxon>
        <taxon>Asteroidea</taxon>
        <taxon>Valvatacea</taxon>
        <taxon>Valvatida</taxon>
        <taxon>Acanthasteridae</taxon>
        <taxon>Acanthaster</taxon>
    </lineage>
</organism>
<dbReference type="GO" id="GO:0016787">
    <property type="term" value="F:hydrolase activity"/>
    <property type="evidence" value="ECO:0007669"/>
    <property type="project" value="UniProtKB-KW"/>
</dbReference>
<dbReference type="PROSITE" id="PS51194">
    <property type="entry name" value="HELICASE_CTER"/>
    <property type="match status" value="1"/>
</dbReference>
<dbReference type="AlphaFoldDB" id="A0A8B7YS99"/>
<proteinExistence type="inferred from homology"/>
<feature type="domain" description="Helicase C-terminal" evidence="10">
    <location>
        <begin position="618"/>
        <end position="781"/>
    </location>
</feature>
<evidence type="ECO:0000256" key="2">
    <source>
        <dbReference type="ARBA" id="ARBA00012552"/>
    </source>
</evidence>
<keyword evidence="12" id="KW-1185">Reference proteome</keyword>
<dbReference type="Pfam" id="PF04438">
    <property type="entry name" value="zf-HIT"/>
    <property type="match status" value="1"/>
</dbReference>
<evidence type="ECO:0000256" key="4">
    <source>
        <dbReference type="ARBA" id="ARBA00022801"/>
    </source>
</evidence>
<dbReference type="InterPro" id="IPR001650">
    <property type="entry name" value="Helicase_C-like"/>
</dbReference>
<dbReference type="PANTHER" id="PTHR47959">
    <property type="entry name" value="ATP-DEPENDENT RNA HELICASE RHLE-RELATED"/>
    <property type="match status" value="1"/>
</dbReference>
<keyword evidence="6" id="KW-0067">ATP-binding</keyword>
<dbReference type="GeneID" id="110982207"/>
<comment type="similarity">
    <text evidence="1">Belongs to the DEAD box helicase family. DDX59 subfamily.</text>
</comment>
<evidence type="ECO:0000313" key="12">
    <source>
        <dbReference type="Proteomes" id="UP000694845"/>
    </source>
</evidence>
<evidence type="ECO:0000313" key="13">
    <source>
        <dbReference type="RefSeq" id="XP_022096163.1"/>
    </source>
</evidence>
<feature type="region of interest" description="Disordered" evidence="8">
    <location>
        <begin position="237"/>
        <end position="284"/>
    </location>
</feature>
<evidence type="ECO:0000259" key="11">
    <source>
        <dbReference type="PROSITE" id="PS51195"/>
    </source>
</evidence>
<dbReference type="SMART" id="SM00490">
    <property type="entry name" value="HELICc"/>
    <property type="match status" value="1"/>
</dbReference>
<feature type="region of interest" description="Disordered" evidence="8">
    <location>
        <begin position="37"/>
        <end position="99"/>
    </location>
</feature>
<name>A0A8B7YS99_ACAPL</name>
<dbReference type="GO" id="GO:0005829">
    <property type="term" value="C:cytosol"/>
    <property type="evidence" value="ECO:0007669"/>
    <property type="project" value="TreeGrafter"/>
</dbReference>
<evidence type="ECO:0000256" key="3">
    <source>
        <dbReference type="ARBA" id="ARBA00022741"/>
    </source>
</evidence>
<dbReference type="InterPro" id="IPR011545">
    <property type="entry name" value="DEAD/DEAH_box_helicase_dom"/>
</dbReference>
<evidence type="ECO:0000256" key="5">
    <source>
        <dbReference type="ARBA" id="ARBA00022806"/>
    </source>
</evidence>
<dbReference type="Pfam" id="PF00271">
    <property type="entry name" value="Helicase_C"/>
    <property type="match status" value="1"/>
</dbReference>
<feature type="short sequence motif" description="Q motif" evidence="7">
    <location>
        <begin position="397"/>
        <end position="425"/>
    </location>
</feature>
<dbReference type="OrthoDB" id="360161at2759"/>
<dbReference type="PROSITE" id="PS51192">
    <property type="entry name" value="HELICASE_ATP_BIND_1"/>
    <property type="match status" value="1"/>
</dbReference>
<dbReference type="Pfam" id="PF00270">
    <property type="entry name" value="DEAD"/>
    <property type="match status" value="1"/>
</dbReference>
<feature type="compositionally biased region" description="Polar residues" evidence="8">
    <location>
        <begin position="66"/>
        <end position="82"/>
    </location>
</feature>
<dbReference type="CDD" id="cd18787">
    <property type="entry name" value="SF2_C_DEAD"/>
    <property type="match status" value="1"/>
</dbReference>
<feature type="compositionally biased region" description="Acidic residues" evidence="8">
    <location>
        <begin position="241"/>
        <end position="262"/>
    </location>
</feature>
<keyword evidence="3" id="KW-0547">Nucleotide-binding</keyword>
<feature type="domain" description="DEAD-box RNA helicase Q" evidence="11">
    <location>
        <begin position="397"/>
        <end position="425"/>
    </location>
</feature>
<accession>A0A8B7YS99</accession>
<dbReference type="InterPro" id="IPR027417">
    <property type="entry name" value="P-loop_NTPase"/>
</dbReference>
<evidence type="ECO:0000256" key="6">
    <source>
        <dbReference type="ARBA" id="ARBA00022840"/>
    </source>
</evidence>
<dbReference type="SMART" id="SM00487">
    <property type="entry name" value="DEXDc"/>
    <property type="match status" value="1"/>
</dbReference>
<feature type="region of interest" description="Disordered" evidence="8">
    <location>
        <begin position="789"/>
        <end position="810"/>
    </location>
</feature>
<reference evidence="13" key="1">
    <citation type="submission" date="2025-08" db="UniProtKB">
        <authorList>
            <consortium name="RefSeq"/>
        </authorList>
    </citation>
    <scope>IDENTIFICATION</scope>
</reference>
<dbReference type="InterPro" id="IPR014001">
    <property type="entry name" value="Helicase_ATP-bd"/>
</dbReference>
<dbReference type="GO" id="GO:0003676">
    <property type="term" value="F:nucleic acid binding"/>
    <property type="evidence" value="ECO:0007669"/>
    <property type="project" value="InterPro"/>
</dbReference>
<dbReference type="Gene3D" id="3.30.60.220">
    <property type="match status" value="1"/>
</dbReference>
<evidence type="ECO:0000256" key="1">
    <source>
        <dbReference type="ARBA" id="ARBA00009718"/>
    </source>
</evidence>
<feature type="compositionally biased region" description="Polar residues" evidence="8">
    <location>
        <begin position="154"/>
        <end position="165"/>
    </location>
</feature>
<evidence type="ECO:0000256" key="8">
    <source>
        <dbReference type="SAM" id="MobiDB-lite"/>
    </source>
</evidence>
<dbReference type="CTD" id="83479"/>
<dbReference type="CDD" id="cd23022">
    <property type="entry name" value="zf-HIT_DDX59"/>
    <property type="match status" value="1"/>
</dbReference>
<dbReference type="KEGG" id="aplc:110982207"/>
<gene>
    <name evidence="13" type="primary">LOC110982207</name>
</gene>
<dbReference type="PANTHER" id="PTHR47959:SF1">
    <property type="entry name" value="ATP-DEPENDENT RNA HELICASE DBPA"/>
    <property type="match status" value="1"/>
</dbReference>
<dbReference type="Gene3D" id="3.40.50.300">
    <property type="entry name" value="P-loop containing nucleotide triphosphate hydrolases"/>
    <property type="match status" value="2"/>
</dbReference>
<keyword evidence="4" id="KW-0378">Hydrolase</keyword>
<dbReference type="RefSeq" id="XP_022096163.1">
    <property type="nucleotide sequence ID" value="XM_022240471.1"/>
</dbReference>
<dbReference type="EC" id="3.6.4.13" evidence="2"/>
<evidence type="ECO:0000259" key="10">
    <source>
        <dbReference type="PROSITE" id="PS51194"/>
    </source>
</evidence>
<feature type="region of interest" description="Disordered" evidence="8">
    <location>
        <begin position="137"/>
        <end position="165"/>
    </location>
</feature>
<dbReference type="SUPFAM" id="SSF52540">
    <property type="entry name" value="P-loop containing nucleoside triphosphate hydrolases"/>
    <property type="match status" value="1"/>
</dbReference>